<evidence type="ECO:0000313" key="4">
    <source>
        <dbReference type="Proteomes" id="UP000030428"/>
    </source>
</evidence>
<dbReference type="CDD" id="cd01651">
    <property type="entry name" value="RT_G2_intron"/>
    <property type="match status" value="1"/>
</dbReference>
<evidence type="ECO:0000256" key="1">
    <source>
        <dbReference type="ARBA" id="ARBA00034120"/>
    </source>
</evidence>
<dbReference type="Proteomes" id="UP000030428">
    <property type="component" value="Unassembled WGS sequence"/>
</dbReference>
<dbReference type="SUPFAM" id="SSF56672">
    <property type="entry name" value="DNA/RNA polymerases"/>
    <property type="match status" value="1"/>
</dbReference>
<comment type="caution">
    <text evidence="3">The sequence shown here is derived from an EMBL/GenBank/DDBJ whole genome shotgun (WGS) entry which is preliminary data.</text>
</comment>
<dbReference type="InterPro" id="IPR025960">
    <property type="entry name" value="RVT_N"/>
</dbReference>
<dbReference type="PANTHER" id="PTHR34047:SF10">
    <property type="entry name" value="GROUP II INTRON-ASSOCIATED OPEN READING FRAME"/>
    <property type="match status" value="1"/>
</dbReference>
<dbReference type="PANTHER" id="PTHR34047">
    <property type="entry name" value="NUCLEAR INTRON MATURASE 1, MITOCHONDRIAL-RELATED"/>
    <property type="match status" value="1"/>
</dbReference>
<dbReference type="InterPro" id="IPR051083">
    <property type="entry name" value="GrpII_Intron_Splice-Mob/Def"/>
</dbReference>
<name>A0A0A6P7T8_9GAMM</name>
<dbReference type="Pfam" id="PF13655">
    <property type="entry name" value="RVT_N"/>
    <property type="match status" value="1"/>
</dbReference>
<dbReference type="Pfam" id="PF08388">
    <property type="entry name" value="GIIM"/>
    <property type="match status" value="1"/>
</dbReference>
<dbReference type="EMBL" id="JSZA02000002">
    <property type="protein sequence ID" value="KHD06885.1"/>
    <property type="molecule type" value="Genomic_DNA"/>
</dbReference>
<dbReference type="InterPro" id="IPR043502">
    <property type="entry name" value="DNA/RNA_pol_sf"/>
</dbReference>
<keyword evidence="4" id="KW-1185">Reference proteome</keyword>
<dbReference type="Pfam" id="PF00078">
    <property type="entry name" value="RVT_1"/>
    <property type="match status" value="1"/>
</dbReference>
<evidence type="ECO:0000313" key="3">
    <source>
        <dbReference type="EMBL" id="KHD06885.1"/>
    </source>
</evidence>
<proteinExistence type="inferred from homology"/>
<dbReference type="PROSITE" id="PS50878">
    <property type="entry name" value="RT_POL"/>
    <property type="match status" value="1"/>
</dbReference>
<organism evidence="3 4">
    <name type="scientific">Candidatus Thiomargarita nelsonii</name>
    <dbReference type="NCBI Taxonomy" id="1003181"/>
    <lineage>
        <taxon>Bacteria</taxon>
        <taxon>Pseudomonadati</taxon>
        <taxon>Pseudomonadota</taxon>
        <taxon>Gammaproteobacteria</taxon>
        <taxon>Thiotrichales</taxon>
        <taxon>Thiotrichaceae</taxon>
        <taxon>Thiomargarita</taxon>
    </lineage>
</organism>
<dbReference type="InterPro" id="IPR000477">
    <property type="entry name" value="RT_dom"/>
</dbReference>
<comment type="similarity">
    <text evidence="1">Belongs to the bacterial reverse transcriptase family.</text>
</comment>
<accession>A0A0A6P7T8</accession>
<sequence>MDQTVFNLQKQIYKARQTSCTKKAKSLIKLLYGSSSAILLAIAQVTQDAQEQSRLANKLIEHSNRDWRGYKAHPIIKYYKPIKKGEKRQLVLPSLDDKVIQHLVKFALEPYYEGKFEASHFSFRPGMGIYDAINSIFQSLSKKPKWVLKARIEGFFDNLNHEFLLKSIPDKTSKQLIKKWLKVGYLDNKHLEPTTSPQYGIISPLIANRVLDGMERYLKAEIEKVFSDASTLKVIRYSCDFLVIHEDNQIILQCQELLKKWLGNRGITQLNTQVVQSTENFDFLTYNIQFYAERRMNPHYKRQLISQGKYKKEFLNIRPSASAIKKHRDAIREVFDKMKAAPQEALIRRLNPIIRAWAHEYQHVTSPDTFSKLDYWLWEKLWKWSKRRHPNKGSGWVKAKYFTKTERKSSDFMIDKQRIHWYGMVKTSPYQNPLAGKSYYDSETDP</sequence>
<protein>
    <recommendedName>
        <fullName evidence="2">Reverse transcriptase domain-containing protein</fullName>
    </recommendedName>
</protein>
<gene>
    <name evidence="3" type="ORF">PN36_00805</name>
</gene>
<dbReference type="InterPro" id="IPR013597">
    <property type="entry name" value="Mat_intron_G2"/>
</dbReference>
<dbReference type="AlphaFoldDB" id="A0A0A6P7T8"/>
<reference evidence="3 4" key="1">
    <citation type="journal article" date="2016" name="Front. Microbiol.">
        <title>Single-Cell (Meta-)Genomics of a Dimorphic Candidatus Thiomargarita nelsonii Reveals Genomic Plasticity.</title>
        <authorList>
            <person name="Flood B.E."/>
            <person name="Fliss P."/>
            <person name="Jones D.S."/>
            <person name="Dick G.J."/>
            <person name="Jain S."/>
            <person name="Kaster A.K."/>
            <person name="Winkel M."/>
            <person name="Mussmann M."/>
            <person name="Bailey J."/>
        </authorList>
    </citation>
    <scope>NUCLEOTIDE SEQUENCE [LARGE SCALE GENOMIC DNA]</scope>
    <source>
        <strain evidence="3">Hydrate Ridge</strain>
    </source>
</reference>
<evidence type="ECO:0000259" key="2">
    <source>
        <dbReference type="PROSITE" id="PS50878"/>
    </source>
</evidence>
<feature type="domain" description="Reverse transcriptase" evidence="2">
    <location>
        <begin position="1"/>
        <end position="288"/>
    </location>
</feature>